<protein>
    <submittedName>
        <fullName evidence="1">Uncharacterized protein</fullName>
    </submittedName>
</protein>
<keyword evidence="2" id="KW-1185">Reference proteome</keyword>
<organism evidence="1 2">
    <name type="scientific">Eretmocerus hayati</name>
    <dbReference type="NCBI Taxonomy" id="131215"/>
    <lineage>
        <taxon>Eukaryota</taxon>
        <taxon>Metazoa</taxon>
        <taxon>Ecdysozoa</taxon>
        <taxon>Arthropoda</taxon>
        <taxon>Hexapoda</taxon>
        <taxon>Insecta</taxon>
        <taxon>Pterygota</taxon>
        <taxon>Neoptera</taxon>
        <taxon>Endopterygota</taxon>
        <taxon>Hymenoptera</taxon>
        <taxon>Apocrita</taxon>
        <taxon>Proctotrupomorpha</taxon>
        <taxon>Chalcidoidea</taxon>
        <taxon>Aphelinidae</taxon>
        <taxon>Aphelininae</taxon>
        <taxon>Eretmocerus</taxon>
    </lineage>
</organism>
<evidence type="ECO:0000313" key="1">
    <source>
        <dbReference type="EMBL" id="KAJ8678635.1"/>
    </source>
</evidence>
<proteinExistence type="predicted"/>
<dbReference type="Proteomes" id="UP001239111">
    <property type="component" value="Chromosome 2"/>
</dbReference>
<accession>A0ACC2P5H2</accession>
<sequence>MDEICIAKTPIPDKWDTTRMEIIKFKYMWTISNFSFFWNNRPQAYMDSPVFSTGVKEKIKWHLRLYPNGNFYASDNGYIALYLYLESCDAPSIEAKCKFSLINSRREESNIRSSRNCHKFVGIDPHQRFTGLANFIRRDFVMDPANGLLPHDTLTVLCEIRACRGIINILGISISSQLRIQKTQPDDFGALLDSEEFSDVSLIVGCREFRVHKAILAARSPVFLAMFKNDMKEKYENIVEIPDIDERVMREVLRFIYAERVEKIHELANDLLAAAEKYSLEGLKMMCEEALCGKLTVHNAADVLALADMYNADCLKTQVIHFLAAHGKDPSLWTKYLNSADSSTSIFSGLPDILSNYLKLMIIFSLCAFISVLMMPHLSLLIDPMCHATTKFCAPPPAPHKDLVMDTDTISAVLRKMQKSASSFIEDLHAFILYFIRIAMNFLLNPFSADARSMSEDPE</sequence>
<dbReference type="EMBL" id="CM056742">
    <property type="protein sequence ID" value="KAJ8678635.1"/>
    <property type="molecule type" value="Genomic_DNA"/>
</dbReference>
<comment type="caution">
    <text evidence="1">The sequence shown here is derived from an EMBL/GenBank/DDBJ whole genome shotgun (WGS) entry which is preliminary data.</text>
</comment>
<reference evidence="1" key="1">
    <citation type="submission" date="2023-04" db="EMBL/GenBank/DDBJ databases">
        <title>A chromosome-level genome assembly of the parasitoid wasp Eretmocerus hayati.</title>
        <authorList>
            <person name="Zhong Y."/>
            <person name="Liu S."/>
            <person name="Liu Y."/>
        </authorList>
    </citation>
    <scope>NUCLEOTIDE SEQUENCE</scope>
    <source>
        <strain evidence="1">ZJU_SS_LIU_2023</strain>
    </source>
</reference>
<evidence type="ECO:0000313" key="2">
    <source>
        <dbReference type="Proteomes" id="UP001239111"/>
    </source>
</evidence>
<gene>
    <name evidence="1" type="ORF">QAD02_014422</name>
</gene>
<name>A0ACC2P5H2_9HYME</name>